<dbReference type="Pfam" id="PF07690">
    <property type="entry name" value="MFS_1"/>
    <property type="match status" value="1"/>
</dbReference>
<protein>
    <submittedName>
        <fullName evidence="8">Solute carrier family 46 member 3</fullName>
    </submittedName>
</protein>
<feature type="transmembrane region" description="Helical" evidence="5">
    <location>
        <begin position="348"/>
        <end position="366"/>
    </location>
</feature>
<organism evidence="7 8">
    <name type="scientific">Plectus sambesii</name>
    <dbReference type="NCBI Taxonomy" id="2011161"/>
    <lineage>
        <taxon>Eukaryota</taxon>
        <taxon>Metazoa</taxon>
        <taxon>Ecdysozoa</taxon>
        <taxon>Nematoda</taxon>
        <taxon>Chromadorea</taxon>
        <taxon>Plectida</taxon>
        <taxon>Plectina</taxon>
        <taxon>Plectoidea</taxon>
        <taxon>Plectidae</taxon>
        <taxon>Plectus</taxon>
    </lineage>
</organism>
<dbReference type="PANTHER" id="PTHR23507">
    <property type="entry name" value="ZGC:174356"/>
    <property type="match status" value="1"/>
</dbReference>
<dbReference type="SUPFAM" id="SSF103473">
    <property type="entry name" value="MFS general substrate transporter"/>
    <property type="match status" value="1"/>
</dbReference>
<evidence type="ECO:0000256" key="2">
    <source>
        <dbReference type="ARBA" id="ARBA00022692"/>
    </source>
</evidence>
<keyword evidence="3 5" id="KW-1133">Transmembrane helix</keyword>
<reference evidence="8" key="1">
    <citation type="submission" date="2022-11" db="UniProtKB">
        <authorList>
            <consortium name="WormBaseParasite"/>
        </authorList>
    </citation>
    <scope>IDENTIFICATION</scope>
</reference>
<evidence type="ECO:0000256" key="5">
    <source>
        <dbReference type="SAM" id="Phobius"/>
    </source>
</evidence>
<feature type="chain" id="PRO_5037494010" evidence="6">
    <location>
        <begin position="21"/>
        <end position="492"/>
    </location>
</feature>
<feature type="transmembrane region" description="Helical" evidence="5">
    <location>
        <begin position="95"/>
        <end position="116"/>
    </location>
</feature>
<evidence type="ECO:0000256" key="4">
    <source>
        <dbReference type="ARBA" id="ARBA00023136"/>
    </source>
</evidence>
<keyword evidence="2 5" id="KW-0812">Transmembrane</keyword>
<evidence type="ECO:0000256" key="6">
    <source>
        <dbReference type="SAM" id="SignalP"/>
    </source>
</evidence>
<evidence type="ECO:0000256" key="1">
    <source>
        <dbReference type="ARBA" id="ARBA00004141"/>
    </source>
</evidence>
<keyword evidence="6" id="KW-0732">Signal</keyword>
<feature type="transmembrane region" description="Helical" evidence="5">
    <location>
        <begin position="62"/>
        <end position="83"/>
    </location>
</feature>
<dbReference type="GO" id="GO:0022857">
    <property type="term" value="F:transmembrane transporter activity"/>
    <property type="evidence" value="ECO:0007669"/>
    <property type="project" value="InterPro"/>
</dbReference>
<keyword evidence="7" id="KW-1185">Reference proteome</keyword>
<feature type="transmembrane region" description="Helical" evidence="5">
    <location>
        <begin position="372"/>
        <end position="394"/>
    </location>
</feature>
<dbReference type="InterPro" id="IPR036259">
    <property type="entry name" value="MFS_trans_sf"/>
</dbReference>
<comment type="subcellular location">
    <subcellularLocation>
        <location evidence="1">Membrane</location>
        <topology evidence="1">Multi-pass membrane protein</topology>
    </subcellularLocation>
</comment>
<evidence type="ECO:0000256" key="3">
    <source>
        <dbReference type="ARBA" id="ARBA00022989"/>
    </source>
</evidence>
<keyword evidence="4 5" id="KW-0472">Membrane</keyword>
<feature type="transmembrane region" description="Helical" evidence="5">
    <location>
        <begin position="406"/>
        <end position="429"/>
    </location>
</feature>
<evidence type="ECO:0000313" key="7">
    <source>
        <dbReference type="Proteomes" id="UP000887566"/>
    </source>
</evidence>
<feature type="transmembrane region" description="Helical" evidence="5">
    <location>
        <begin position="315"/>
        <end position="336"/>
    </location>
</feature>
<dbReference type="Gene3D" id="1.20.1250.20">
    <property type="entry name" value="MFS general substrate transporter like domains"/>
    <property type="match status" value="2"/>
</dbReference>
<feature type="transmembrane region" description="Helical" evidence="5">
    <location>
        <begin position="201"/>
        <end position="223"/>
    </location>
</feature>
<evidence type="ECO:0000313" key="8">
    <source>
        <dbReference type="WBParaSite" id="PSAMB.scaffold585size46484.g7140.t1"/>
    </source>
</evidence>
<dbReference type="WBParaSite" id="PSAMB.scaffold585size46484.g7140.t1">
    <property type="protein sequence ID" value="PSAMB.scaffold585size46484.g7140.t1"/>
    <property type="gene ID" value="PSAMB.scaffold585size46484.g7140"/>
</dbReference>
<dbReference type="PANTHER" id="PTHR23507:SF6">
    <property type="entry name" value="PROTON-COUPLED FOLATE TRANSPORTER"/>
    <property type="match status" value="1"/>
</dbReference>
<feature type="signal peptide" evidence="6">
    <location>
        <begin position="1"/>
        <end position="20"/>
    </location>
</feature>
<feature type="transmembrane region" description="Helical" evidence="5">
    <location>
        <begin position="435"/>
        <end position="461"/>
    </location>
</feature>
<name>A0A914X3B9_9BILA</name>
<dbReference type="GO" id="GO:0016020">
    <property type="term" value="C:membrane"/>
    <property type="evidence" value="ECO:0007669"/>
    <property type="project" value="UniProtKB-SubCell"/>
</dbReference>
<dbReference type="AlphaFoldDB" id="A0A914X3B9"/>
<dbReference type="Proteomes" id="UP000887566">
    <property type="component" value="Unplaced"/>
</dbReference>
<sequence>MLGFGLLATIQPLFLYWARCVELFSGDQSTNSNSTINATELCARLSKNNTLQDIVERDISTWSIYMTLGSHIPTLITAPLLGAWADSTGGRKKPLIISIIGFTLYGVMQVISTFTYKTQSVYIWLFLSGVLSGCCGGFMTMFATCFTIVTDDSRNDLTHGPLNSNIPIRVGIATALHMFSSTMGGVLASIITSLYLDERSYILASSCGTLFMLGSLLYAILFVRETHQPNIALLEKSDDGQQSTRVCALCVKFCAGIGEKCTSFISVLVEKRESWTRLCLNLSLFFVFVEVLSEPKSLLLLIVKRPPFEWSDSEWTNYSIIRGCTYAFGMIVWPVLIARTNWLGKDSILIIGGVFSAAVISILLAFAQDNTILYLCAGLAVFFGASSPGFRTFLPRLVRPEETARLMTAFGVVISLCPIVSSLIFNTIFNATLNVWPGLIFLIAGILMFAVSAGQCFVHLLMRPLWKEKSSAGFEPLVNEEQCDIVDHEIVA</sequence>
<accession>A0A914X3B9</accession>
<feature type="transmembrane region" description="Helical" evidence="5">
    <location>
        <begin position="170"/>
        <end position="195"/>
    </location>
</feature>
<feature type="transmembrane region" description="Helical" evidence="5">
    <location>
        <begin position="122"/>
        <end position="149"/>
    </location>
</feature>
<dbReference type="InterPro" id="IPR011701">
    <property type="entry name" value="MFS"/>
</dbReference>
<proteinExistence type="predicted"/>